<reference evidence="2 3" key="1">
    <citation type="submission" date="2021-03" db="EMBL/GenBank/DDBJ databases">
        <title>Genomic Encyclopedia of Type Strains, Phase IV (KMG-IV): sequencing the most valuable type-strain genomes for metagenomic binning, comparative biology and taxonomic classification.</title>
        <authorList>
            <person name="Goeker M."/>
        </authorList>
    </citation>
    <scope>NUCLEOTIDE SEQUENCE [LARGE SCALE GENOMIC DNA]</scope>
    <source>
        <strain evidence="2 3">DSM 101953</strain>
    </source>
</reference>
<dbReference type="Proteomes" id="UP000773462">
    <property type="component" value="Unassembled WGS sequence"/>
</dbReference>
<keyword evidence="3" id="KW-1185">Reference proteome</keyword>
<evidence type="ECO:0000259" key="1">
    <source>
        <dbReference type="Pfam" id="PF01636"/>
    </source>
</evidence>
<dbReference type="EMBL" id="JAGGLV010000006">
    <property type="protein sequence ID" value="MBP2112055.1"/>
    <property type="molecule type" value="Genomic_DNA"/>
</dbReference>
<proteinExistence type="predicted"/>
<name>A0ABS4NPU0_9BACL</name>
<dbReference type="RefSeq" id="WP_209872572.1">
    <property type="nucleotide sequence ID" value="NZ_JAGGLV010000006.1"/>
</dbReference>
<accession>A0ABS4NPU0</accession>
<organism evidence="2 3">
    <name type="scientific">Paenibacillus silagei</name>
    <dbReference type="NCBI Taxonomy" id="1670801"/>
    <lineage>
        <taxon>Bacteria</taxon>
        <taxon>Bacillati</taxon>
        <taxon>Bacillota</taxon>
        <taxon>Bacilli</taxon>
        <taxon>Bacillales</taxon>
        <taxon>Paenibacillaceae</taxon>
        <taxon>Paenibacillus</taxon>
    </lineage>
</organism>
<gene>
    <name evidence="2" type="ORF">J2Z70_002209</name>
</gene>
<sequence>MTEDERGWSGAEVRRIGVRYEEGQKGSIIFKEAALKERLAMERLTDQGHRNTPAVFSPDIETDEPKWMAMEDLGRIKTPPPGPNWTSRVAEALAKIHARNLRRGSEMPWLPHADRKYWEDYFVTQLTVDHFEACAEQNPDFFQEFGAYLPLLREKANIFARDMASLYSEKNSLTLTHGDLQSVDGSHVHYYKGEPYIIDFGFCHYAPFYIDLVGYFNHEDAKVYYNELIANGVTLSYADFYERLRAAFRYSGLIYLYPSIRQWSSGPTELTGKRLLQMLKIILTGDFPERKIDYSSQLFSKLLKEHNSGTLHLCSHAD</sequence>
<dbReference type="SUPFAM" id="SSF56112">
    <property type="entry name" value="Protein kinase-like (PK-like)"/>
    <property type="match status" value="1"/>
</dbReference>
<evidence type="ECO:0000313" key="3">
    <source>
        <dbReference type="Proteomes" id="UP000773462"/>
    </source>
</evidence>
<dbReference type="Gene3D" id="3.90.1200.10">
    <property type="match status" value="1"/>
</dbReference>
<evidence type="ECO:0000313" key="2">
    <source>
        <dbReference type="EMBL" id="MBP2112055.1"/>
    </source>
</evidence>
<dbReference type="Pfam" id="PF01636">
    <property type="entry name" value="APH"/>
    <property type="match status" value="1"/>
</dbReference>
<feature type="domain" description="Aminoglycoside phosphotransferase" evidence="1">
    <location>
        <begin position="38"/>
        <end position="230"/>
    </location>
</feature>
<dbReference type="InterPro" id="IPR002575">
    <property type="entry name" value="Aminoglycoside_PTrfase"/>
</dbReference>
<comment type="caution">
    <text evidence="2">The sequence shown here is derived from an EMBL/GenBank/DDBJ whole genome shotgun (WGS) entry which is preliminary data.</text>
</comment>
<dbReference type="InterPro" id="IPR011009">
    <property type="entry name" value="Kinase-like_dom_sf"/>
</dbReference>
<protein>
    <recommendedName>
        <fullName evidence="1">Aminoglycoside phosphotransferase domain-containing protein</fullName>
    </recommendedName>
</protein>